<dbReference type="PANTHER" id="PTHR43422:SF3">
    <property type="entry name" value="THIAMINE THIAZOLE SYNTHASE"/>
    <property type="match status" value="1"/>
</dbReference>
<accession>A0A3R9X1L0</accession>
<dbReference type="HAMAP" id="MF_00304">
    <property type="entry name" value="Thi4"/>
    <property type="match status" value="1"/>
</dbReference>
<keyword evidence="1 6" id="KW-0808">Transferase</keyword>
<comment type="function">
    <text evidence="6">Involved in the biosynthesis of the thiazole moiety of thiamine. Catalyzes the conversion of NAD and glycine to adenosine diphosphate 5-(2-hydroxyethyl)-4-methylthiazole-2-carboxylate (ADT), an adenylated thiazole intermediate, using free sulfide as a source of sulfur.</text>
</comment>
<feature type="binding site" evidence="6">
    <location>
        <position position="158"/>
    </location>
    <ligand>
        <name>Fe cation</name>
        <dbReference type="ChEBI" id="CHEBI:24875"/>
        <note>ligand shared between two adjacent protomers</note>
    </ligand>
</feature>
<feature type="binding site" description="in other chain" evidence="6">
    <location>
        <position position="173"/>
    </location>
    <ligand>
        <name>Fe cation</name>
        <dbReference type="ChEBI" id="CHEBI:24875"/>
        <note>ligand shared between two adjacent protomers</note>
    </ligand>
</feature>
<evidence type="ECO:0000256" key="4">
    <source>
        <dbReference type="ARBA" id="ARBA00023004"/>
    </source>
</evidence>
<feature type="binding site" description="in other chain" evidence="6">
    <location>
        <position position="66"/>
    </location>
    <ligand>
        <name>NAD(+)</name>
        <dbReference type="ChEBI" id="CHEBI:57540"/>
        <note>ligand shared between two adjacent protomers</note>
    </ligand>
</feature>
<comment type="caution">
    <text evidence="7">The sequence shown here is derived from an EMBL/GenBank/DDBJ whole genome shotgun (WGS) entry which is preliminary data.</text>
</comment>
<comment type="catalytic activity">
    <reaction evidence="6">
        <text>hydrogen sulfide + glycine + NAD(+) = ADP-5-ethyl-4-methylthiazole-2-carboxylate + nicotinamide + 3 H2O + H(+)</text>
        <dbReference type="Rhea" id="RHEA:55704"/>
        <dbReference type="ChEBI" id="CHEBI:15377"/>
        <dbReference type="ChEBI" id="CHEBI:15378"/>
        <dbReference type="ChEBI" id="CHEBI:17154"/>
        <dbReference type="ChEBI" id="CHEBI:29919"/>
        <dbReference type="ChEBI" id="CHEBI:57305"/>
        <dbReference type="ChEBI" id="CHEBI:57540"/>
        <dbReference type="ChEBI" id="CHEBI:139151"/>
        <dbReference type="EC" id="2.4.2.59"/>
    </reaction>
</comment>
<evidence type="ECO:0000256" key="6">
    <source>
        <dbReference type="HAMAP-Rule" id="MF_00304"/>
    </source>
</evidence>
<evidence type="ECO:0000313" key="8">
    <source>
        <dbReference type="Proteomes" id="UP000277582"/>
    </source>
</evidence>
<dbReference type="NCBIfam" id="TIGR00292">
    <property type="entry name" value="sulfide-dependent adenosine diphosphate thiazole synthase"/>
    <property type="match status" value="1"/>
</dbReference>
<feature type="binding site" description="in other chain" evidence="6">
    <location>
        <begin position="58"/>
        <end position="59"/>
    </location>
    <ligand>
        <name>NAD(+)</name>
        <dbReference type="ChEBI" id="CHEBI:57540"/>
        <note>ligand shared between two adjacent protomers</note>
    </ligand>
</feature>
<dbReference type="Gene3D" id="3.50.50.60">
    <property type="entry name" value="FAD/NAD(P)-binding domain"/>
    <property type="match status" value="1"/>
</dbReference>
<evidence type="ECO:0000256" key="5">
    <source>
        <dbReference type="ARBA" id="ARBA00023027"/>
    </source>
</evidence>
<evidence type="ECO:0000313" key="7">
    <source>
        <dbReference type="EMBL" id="RSN73090.1"/>
    </source>
</evidence>
<dbReference type="EMBL" id="RCOS01000129">
    <property type="protein sequence ID" value="RSN73090.1"/>
    <property type="molecule type" value="Genomic_DNA"/>
</dbReference>
<keyword evidence="4 6" id="KW-0408">Iron</keyword>
<keyword evidence="2 6" id="KW-0479">Metal-binding</keyword>
<comment type="pathway">
    <text evidence="6">Cofactor biosynthesis; thiamine diphosphate biosynthesis.</text>
</comment>
<evidence type="ECO:0000256" key="2">
    <source>
        <dbReference type="ARBA" id="ARBA00022723"/>
    </source>
</evidence>
<dbReference type="GO" id="GO:0009229">
    <property type="term" value="P:thiamine diphosphate biosynthetic process"/>
    <property type="evidence" value="ECO:0007669"/>
    <property type="project" value="UniProtKB-UniRule"/>
</dbReference>
<dbReference type="GO" id="GO:0009228">
    <property type="term" value="P:thiamine biosynthetic process"/>
    <property type="evidence" value="ECO:0007669"/>
    <property type="project" value="UniProtKB-KW"/>
</dbReference>
<dbReference type="SUPFAM" id="SSF51905">
    <property type="entry name" value="FAD/NAD(P)-binding domain"/>
    <property type="match status" value="1"/>
</dbReference>
<name>A0A3R9X1L0_9CREN</name>
<dbReference type="OrthoDB" id="4240at2157"/>
<reference evidence="7 8" key="1">
    <citation type="submission" date="2018-10" db="EMBL/GenBank/DDBJ databases">
        <title>Co-occurring genomic capacity for anaerobic methane metabolism and dissimilatory sulfite reduction discovered in the Korarchaeota.</title>
        <authorList>
            <person name="Mckay L.J."/>
            <person name="Dlakic M."/>
            <person name="Fields M.W."/>
            <person name="Delmont T.O."/>
            <person name="Eren A.M."/>
            <person name="Jay Z.J."/>
            <person name="Klingelsmith K.B."/>
            <person name="Rusch D.B."/>
            <person name="Inskeep W.P."/>
        </authorList>
    </citation>
    <scope>NUCLEOTIDE SEQUENCE [LARGE SCALE GENOMIC DNA]</scope>
    <source>
        <strain evidence="7 8">MDKW</strain>
    </source>
</reference>
<dbReference type="PANTHER" id="PTHR43422">
    <property type="entry name" value="THIAMINE THIAZOLE SYNTHASE"/>
    <property type="match status" value="1"/>
</dbReference>
<feature type="binding site" evidence="6">
    <location>
        <begin position="156"/>
        <end position="158"/>
    </location>
    <ligand>
        <name>NAD(+)</name>
        <dbReference type="ChEBI" id="CHEBI:57540"/>
        <note>ligand shared between two adjacent protomers</note>
    </ligand>
</feature>
<dbReference type="InterPro" id="IPR002922">
    <property type="entry name" value="Thi4_fam"/>
</dbReference>
<keyword evidence="3 6" id="KW-0784">Thiamine biosynthesis</keyword>
<feature type="binding site" evidence="6">
    <location>
        <position position="233"/>
    </location>
    <ligand>
        <name>glycine</name>
        <dbReference type="ChEBI" id="CHEBI:57305"/>
    </ligand>
</feature>
<proteinExistence type="inferred from homology"/>
<dbReference type="PRINTS" id="PR00411">
    <property type="entry name" value="PNDRDTASEI"/>
</dbReference>
<dbReference type="Proteomes" id="UP000277582">
    <property type="component" value="Unassembled WGS sequence"/>
</dbReference>
<keyword evidence="5 6" id="KW-0520">NAD</keyword>
<dbReference type="AlphaFoldDB" id="A0A3R9X1L0"/>
<dbReference type="EC" id="2.4.2.59" evidence="6"/>
<comment type="caution">
    <text evidence="6">Lacks conserved residue(s) required for the propagation of feature annotation.</text>
</comment>
<comment type="subunit">
    <text evidence="6">Homooctamer; tetramer of dimers.</text>
</comment>
<organism evidence="7 8">
    <name type="scientific">Candidatus Methanodesulfokora washburnensis</name>
    <dbReference type="NCBI Taxonomy" id="2478471"/>
    <lineage>
        <taxon>Archaea</taxon>
        <taxon>Thermoproteota</taxon>
        <taxon>Candidatus Korarchaeia</taxon>
        <taxon>Candidatus Korarchaeia incertae sedis</taxon>
        <taxon>Candidatus Methanodesulfokora</taxon>
    </lineage>
</organism>
<dbReference type="GO" id="GO:0052837">
    <property type="term" value="P:thiazole biosynthetic process"/>
    <property type="evidence" value="ECO:0007669"/>
    <property type="project" value="UniProtKB-UniRule"/>
</dbReference>
<dbReference type="GO" id="GO:0005506">
    <property type="term" value="F:iron ion binding"/>
    <property type="evidence" value="ECO:0007669"/>
    <property type="project" value="UniProtKB-UniRule"/>
</dbReference>
<gene>
    <name evidence="6" type="primary">thi4</name>
    <name evidence="7" type="ORF">D6D85_11385</name>
</gene>
<evidence type="ECO:0000256" key="3">
    <source>
        <dbReference type="ARBA" id="ARBA00022977"/>
    </source>
</evidence>
<dbReference type="RefSeq" id="WP_125672079.1">
    <property type="nucleotide sequence ID" value="NZ_RCOS01000129.1"/>
</dbReference>
<sequence length="260" mass="27411">MEIFPVEEYVVTSAIIERGSKFLMDLAKNDVIIVGAGPSGLVTGMYIARAGLKTCIIERRLSFGGGIGGGGMLFPRVIVQEPAQEILEEIGVKLEPYSRGIWVVDVAEFIAKLAVGAIDSGARILLGANVEDLIIKNSRVHGVVVQWSAVTSAGLHVDPLAFESRAVVDCTGHDAEVVTIAAKKNPELGIKVLGEHSMDAVRAEKGVVESTGEVFPGLWVAGMAAAAVRGGPRMGPIFGGMILSGKKVADLIIKELKRCP</sequence>
<protein>
    <recommendedName>
        <fullName evidence="6">Thiamine thiazole synthase</fullName>
        <ecNumber evidence="6">2.4.2.59</ecNumber>
    </recommendedName>
</protein>
<evidence type="ECO:0000256" key="1">
    <source>
        <dbReference type="ARBA" id="ARBA00022679"/>
    </source>
</evidence>
<dbReference type="GO" id="GO:0016763">
    <property type="term" value="F:pentosyltransferase activity"/>
    <property type="evidence" value="ECO:0007669"/>
    <property type="project" value="UniProtKB-UniRule"/>
</dbReference>
<comment type="cofactor">
    <cofactor evidence="6">
        <name>Fe(2+)</name>
        <dbReference type="ChEBI" id="CHEBI:29033"/>
    </cofactor>
</comment>
<feature type="binding site" description="in other chain" evidence="6">
    <location>
        <position position="39"/>
    </location>
    <ligand>
        <name>NAD(+)</name>
        <dbReference type="ChEBI" id="CHEBI:57540"/>
        <note>ligand shared between two adjacent protomers</note>
    </ligand>
</feature>
<dbReference type="InterPro" id="IPR022828">
    <property type="entry name" value="Thi4_prok"/>
</dbReference>
<keyword evidence="8" id="KW-1185">Reference proteome</keyword>
<dbReference type="Pfam" id="PF01946">
    <property type="entry name" value="Thi4"/>
    <property type="match status" value="1"/>
</dbReference>
<feature type="binding site" description="in other chain" evidence="6">
    <location>
        <position position="223"/>
    </location>
    <ligand>
        <name>NAD(+)</name>
        <dbReference type="ChEBI" id="CHEBI:57540"/>
        <note>ligand shared between two adjacent protomers</note>
    </ligand>
</feature>
<feature type="binding site" description="in other chain" evidence="6">
    <location>
        <position position="130"/>
    </location>
    <ligand>
        <name>NAD(+)</name>
        <dbReference type="ChEBI" id="CHEBI:57540"/>
        <note>ligand shared between two adjacent protomers</note>
    </ligand>
</feature>
<comment type="similarity">
    <text evidence="6">Belongs to the THI4 family.</text>
</comment>
<dbReference type="InterPro" id="IPR036188">
    <property type="entry name" value="FAD/NAD-bd_sf"/>
</dbReference>
<dbReference type="UniPathway" id="UPA00060"/>